<dbReference type="GO" id="GO:0050660">
    <property type="term" value="F:flavin adenine dinucleotide binding"/>
    <property type="evidence" value="ECO:0007669"/>
    <property type="project" value="InterPro"/>
</dbReference>
<dbReference type="EMBL" id="JABCUR010000004">
    <property type="protein sequence ID" value="NMW65030.1"/>
    <property type="molecule type" value="Genomic_DNA"/>
</dbReference>
<evidence type="ECO:0000259" key="5">
    <source>
        <dbReference type="Pfam" id="PF00766"/>
    </source>
</evidence>
<evidence type="ECO:0000256" key="2">
    <source>
        <dbReference type="ARBA" id="ARBA00022448"/>
    </source>
</evidence>
<dbReference type="Proteomes" id="UP000578252">
    <property type="component" value="Unassembled WGS sequence"/>
</dbReference>
<comment type="similarity">
    <text evidence="1">Belongs to the ETF alpha-subunit/FixB family.</text>
</comment>
<dbReference type="Pfam" id="PF00766">
    <property type="entry name" value="ETF_alpha"/>
    <property type="match status" value="1"/>
</dbReference>
<dbReference type="InterPro" id="IPR014729">
    <property type="entry name" value="Rossmann-like_a/b/a_fold"/>
</dbReference>
<evidence type="ECO:0000256" key="4">
    <source>
        <dbReference type="PIRSR" id="PIRSR000089-1"/>
    </source>
</evidence>
<dbReference type="GO" id="GO:0033539">
    <property type="term" value="P:fatty acid beta-oxidation using acyl-CoA dehydrogenase"/>
    <property type="evidence" value="ECO:0007669"/>
    <property type="project" value="TreeGrafter"/>
</dbReference>
<dbReference type="RefSeq" id="WP_169771882.1">
    <property type="nucleotide sequence ID" value="NZ_JABCUR010000004.1"/>
</dbReference>
<keyword evidence="3" id="KW-0285">Flavoprotein</keyword>
<feature type="binding site" evidence="4">
    <location>
        <position position="257"/>
    </location>
    <ligand>
        <name>FAD</name>
        <dbReference type="ChEBI" id="CHEBI:57692"/>
    </ligand>
</feature>
<feature type="domain" description="Electron transfer flavoprotein alpha subunit C-terminal" evidence="5">
    <location>
        <begin position="167"/>
        <end position="247"/>
    </location>
</feature>
<feature type="binding site" evidence="4">
    <location>
        <begin position="236"/>
        <end position="243"/>
    </location>
    <ligand>
        <name>FAD</name>
        <dbReference type="ChEBI" id="CHEBI:57692"/>
    </ligand>
</feature>
<protein>
    <submittedName>
        <fullName evidence="6">Electron transfer flavoprotein subunit alpha/FixB family protein</fullName>
    </submittedName>
</protein>
<feature type="binding site" evidence="4">
    <location>
        <position position="179"/>
    </location>
    <ligand>
        <name>FAD</name>
        <dbReference type="ChEBI" id="CHEBI:57692"/>
    </ligand>
</feature>
<evidence type="ECO:0000256" key="3">
    <source>
        <dbReference type="ARBA" id="ARBA00022630"/>
    </source>
</evidence>
<feature type="binding site" evidence="4">
    <location>
        <begin position="204"/>
        <end position="205"/>
    </location>
    <ligand>
        <name>FAD</name>
        <dbReference type="ChEBI" id="CHEBI:57692"/>
    </ligand>
</feature>
<gene>
    <name evidence="6" type="ORF">HHJ78_05690</name>
</gene>
<dbReference type="SUPFAM" id="SSF52402">
    <property type="entry name" value="Adenine nucleotide alpha hydrolases-like"/>
    <property type="match status" value="1"/>
</dbReference>
<accession>A0A7Y0Y475</accession>
<proteinExistence type="inferred from homology"/>
<comment type="caution">
    <text evidence="6">The sequence shown here is derived from an EMBL/GenBank/DDBJ whole genome shotgun (WGS) entry which is preliminary data.</text>
</comment>
<evidence type="ECO:0000256" key="1">
    <source>
        <dbReference type="ARBA" id="ARBA00005817"/>
    </source>
</evidence>
<dbReference type="SUPFAM" id="SSF52467">
    <property type="entry name" value="DHS-like NAD/FAD-binding domain"/>
    <property type="match status" value="1"/>
</dbReference>
<dbReference type="PANTHER" id="PTHR43153:SF1">
    <property type="entry name" value="ELECTRON TRANSFER FLAVOPROTEIN SUBUNIT ALPHA, MITOCHONDRIAL"/>
    <property type="match status" value="1"/>
</dbReference>
<dbReference type="AlphaFoldDB" id="A0A7Y0Y475"/>
<comment type="cofactor">
    <cofactor evidence="4">
        <name>FAD</name>
        <dbReference type="ChEBI" id="CHEBI:57692"/>
    </cofactor>
    <text evidence="4">Binds 1 FAD per dimer.</text>
</comment>
<dbReference type="FunFam" id="3.40.50.1220:FF:000004">
    <property type="entry name" value="Electron transfer flavoprotein"/>
    <property type="match status" value="1"/>
</dbReference>
<dbReference type="Gene3D" id="3.40.50.620">
    <property type="entry name" value="HUPs"/>
    <property type="match status" value="1"/>
</dbReference>
<dbReference type="InterPro" id="IPR001308">
    <property type="entry name" value="ETF_a/FixB"/>
</dbReference>
<reference evidence="6 7" key="1">
    <citation type="submission" date="2020-04" db="EMBL/GenBank/DDBJ databases">
        <title>Antimicrobial susceptibility and clonality of vaginal-derived multi-drug resistant Mobiluncus isolates in China.</title>
        <authorList>
            <person name="Zhang X."/>
        </authorList>
    </citation>
    <scope>NUCLEOTIDE SEQUENCE [LARGE SCALE GENOMIC DNA]</scope>
    <source>
        <strain evidence="6 7">13</strain>
    </source>
</reference>
<dbReference type="Gene3D" id="3.40.50.1220">
    <property type="entry name" value="TPP-binding domain"/>
    <property type="match status" value="1"/>
</dbReference>
<evidence type="ECO:0000313" key="6">
    <source>
        <dbReference type="EMBL" id="NMW65030.1"/>
    </source>
</evidence>
<dbReference type="GO" id="GO:0009055">
    <property type="term" value="F:electron transfer activity"/>
    <property type="evidence" value="ECO:0007669"/>
    <property type="project" value="InterPro"/>
</dbReference>
<sequence length="288" mass="29845">MTKAVIVTTDSKIASLVELATSFDEKIAVVVGADSIKGVDSAIRVEVPADVPVEALAPAVAGAVADIKPDVVLVANRLAERVLAGVIAVKLNAAIFTNPVEVSPGLLKVSRYGGISLETYDLNSPVVLVAEGGAEVEGAEVSAQPVASTPQEVRVESAELTDKVSSNLGTARVIVSVGRGLKAQEDLAMIEELAKVTGGTLACSRPIAEGNSWLSRDQYVGISGQHVEPEIYFAIGISGQIQHTAGMDASGLIVAINNDKDASIFEISDYGIVGDLYEVVPALTEALR</sequence>
<keyword evidence="4" id="KW-0274">FAD</keyword>
<dbReference type="InterPro" id="IPR014731">
    <property type="entry name" value="ETF_asu_C"/>
</dbReference>
<organism evidence="6 7">
    <name type="scientific">Mobiluncus mulieris</name>
    <dbReference type="NCBI Taxonomy" id="2052"/>
    <lineage>
        <taxon>Bacteria</taxon>
        <taxon>Bacillati</taxon>
        <taxon>Actinomycetota</taxon>
        <taxon>Actinomycetes</taxon>
        <taxon>Actinomycetales</taxon>
        <taxon>Actinomycetaceae</taxon>
        <taxon>Mobiluncus</taxon>
    </lineage>
</organism>
<name>A0A7Y0Y475_9ACTO</name>
<keyword evidence="2" id="KW-0813">Transport</keyword>
<dbReference type="InterPro" id="IPR029035">
    <property type="entry name" value="DHS-like_NAD/FAD-binding_dom"/>
</dbReference>
<dbReference type="PANTHER" id="PTHR43153">
    <property type="entry name" value="ELECTRON TRANSFER FLAVOPROTEIN ALPHA"/>
    <property type="match status" value="1"/>
</dbReference>
<evidence type="ECO:0000313" key="7">
    <source>
        <dbReference type="Proteomes" id="UP000578252"/>
    </source>
</evidence>
<dbReference type="PIRSF" id="PIRSF000089">
    <property type="entry name" value="Electra_flavoP_a"/>
    <property type="match status" value="1"/>
</dbReference>